<accession>A0A5B9PB90</accession>
<dbReference type="EC" id="2.7.11.1" evidence="8"/>
<evidence type="ECO:0000313" key="9">
    <source>
        <dbReference type="Proteomes" id="UP000322214"/>
    </source>
</evidence>
<dbReference type="Gene3D" id="1.25.40.10">
    <property type="entry name" value="Tetratricopeptide repeat domain"/>
    <property type="match status" value="1"/>
</dbReference>
<keyword evidence="1 8" id="KW-0808">Transferase</keyword>
<dbReference type="SMART" id="SM00220">
    <property type="entry name" value="S_TKc"/>
    <property type="match status" value="1"/>
</dbReference>
<dbReference type="OrthoDB" id="258731at2"/>
<dbReference type="Pfam" id="PF00069">
    <property type="entry name" value="Pkinase"/>
    <property type="match status" value="1"/>
</dbReference>
<dbReference type="Pfam" id="PF13432">
    <property type="entry name" value="TPR_16"/>
    <property type="match status" value="1"/>
</dbReference>
<dbReference type="SUPFAM" id="SSF48452">
    <property type="entry name" value="TPR-like"/>
    <property type="match status" value="1"/>
</dbReference>
<dbReference type="Gene3D" id="1.10.510.10">
    <property type="entry name" value="Transferase(Phosphotransferase) domain 1"/>
    <property type="match status" value="1"/>
</dbReference>
<dbReference type="InterPro" id="IPR011009">
    <property type="entry name" value="Kinase-like_dom_sf"/>
</dbReference>
<dbReference type="Gene3D" id="3.30.200.20">
    <property type="entry name" value="Phosphorylase Kinase, domain 1"/>
    <property type="match status" value="1"/>
</dbReference>
<dbReference type="STRING" id="980251.GCA_001642875_04599"/>
<feature type="repeat" description="TPR" evidence="5">
    <location>
        <begin position="704"/>
        <end position="737"/>
    </location>
</feature>
<dbReference type="EMBL" id="CP042912">
    <property type="protein sequence ID" value="QEG20383.1"/>
    <property type="molecule type" value="Genomic_DNA"/>
</dbReference>
<dbReference type="PROSITE" id="PS00107">
    <property type="entry name" value="PROTEIN_KINASE_ATP"/>
    <property type="match status" value="1"/>
</dbReference>
<feature type="domain" description="Protein kinase" evidence="7">
    <location>
        <begin position="75"/>
        <end position="379"/>
    </location>
</feature>
<evidence type="ECO:0000256" key="1">
    <source>
        <dbReference type="ARBA" id="ARBA00022679"/>
    </source>
</evidence>
<evidence type="ECO:0000313" key="8">
    <source>
        <dbReference type="EMBL" id="QEG20383.1"/>
    </source>
</evidence>
<dbReference type="PANTHER" id="PTHR43289:SF6">
    <property type="entry name" value="SERINE_THREONINE-PROTEIN KINASE NEKL-3"/>
    <property type="match status" value="1"/>
</dbReference>
<keyword evidence="2 6" id="KW-0547">Nucleotide-binding</keyword>
<name>A0A5B9PB90_9BACT</name>
<dbReference type="CDD" id="cd14014">
    <property type="entry name" value="STKc_PknB_like"/>
    <property type="match status" value="1"/>
</dbReference>
<dbReference type="PROSITE" id="PS50011">
    <property type="entry name" value="PROTEIN_KINASE_DOM"/>
    <property type="match status" value="1"/>
</dbReference>
<organism evidence="8 9">
    <name type="scientific">Mariniblastus fucicola</name>
    <dbReference type="NCBI Taxonomy" id="980251"/>
    <lineage>
        <taxon>Bacteria</taxon>
        <taxon>Pseudomonadati</taxon>
        <taxon>Planctomycetota</taxon>
        <taxon>Planctomycetia</taxon>
        <taxon>Pirellulales</taxon>
        <taxon>Pirellulaceae</taxon>
        <taxon>Mariniblastus</taxon>
    </lineage>
</organism>
<evidence type="ECO:0000259" key="7">
    <source>
        <dbReference type="PROSITE" id="PS50011"/>
    </source>
</evidence>
<evidence type="ECO:0000256" key="4">
    <source>
        <dbReference type="ARBA" id="ARBA00022840"/>
    </source>
</evidence>
<dbReference type="GO" id="GO:0004674">
    <property type="term" value="F:protein serine/threonine kinase activity"/>
    <property type="evidence" value="ECO:0007669"/>
    <property type="project" value="UniProtKB-EC"/>
</dbReference>
<keyword evidence="3 8" id="KW-0418">Kinase</keyword>
<dbReference type="PROSITE" id="PS00108">
    <property type="entry name" value="PROTEIN_KINASE_ST"/>
    <property type="match status" value="1"/>
</dbReference>
<evidence type="ECO:0000256" key="2">
    <source>
        <dbReference type="ARBA" id="ARBA00022741"/>
    </source>
</evidence>
<dbReference type="PROSITE" id="PS50005">
    <property type="entry name" value="TPR"/>
    <property type="match status" value="1"/>
</dbReference>
<reference evidence="8 9" key="1">
    <citation type="submission" date="2019-08" db="EMBL/GenBank/DDBJ databases">
        <title>Deep-cultivation of Planctomycetes and their phenomic and genomic characterization uncovers novel biology.</title>
        <authorList>
            <person name="Wiegand S."/>
            <person name="Jogler M."/>
            <person name="Boedeker C."/>
            <person name="Pinto D."/>
            <person name="Vollmers J."/>
            <person name="Rivas-Marin E."/>
            <person name="Kohn T."/>
            <person name="Peeters S.H."/>
            <person name="Heuer A."/>
            <person name="Rast P."/>
            <person name="Oberbeckmann S."/>
            <person name="Bunk B."/>
            <person name="Jeske O."/>
            <person name="Meyerdierks A."/>
            <person name="Storesund J.E."/>
            <person name="Kallscheuer N."/>
            <person name="Luecker S."/>
            <person name="Lage O.M."/>
            <person name="Pohl T."/>
            <person name="Merkel B.J."/>
            <person name="Hornburger P."/>
            <person name="Mueller R.-W."/>
            <person name="Bruemmer F."/>
            <person name="Labrenz M."/>
            <person name="Spormann A.M."/>
            <person name="Op den Camp H."/>
            <person name="Overmann J."/>
            <person name="Amann R."/>
            <person name="Jetten M.S.M."/>
            <person name="Mascher T."/>
            <person name="Medema M.H."/>
            <person name="Devos D.P."/>
            <person name="Kaster A.-K."/>
            <person name="Ovreas L."/>
            <person name="Rohde M."/>
            <person name="Galperin M.Y."/>
            <person name="Jogler C."/>
        </authorList>
    </citation>
    <scope>NUCLEOTIDE SEQUENCE [LARGE SCALE GENOMIC DNA]</scope>
    <source>
        <strain evidence="8 9">FC18</strain>
    </source>
</reference>
<dbReference type="Pfam" id="PF13181">
    <property type="entry name" value="TPR_8"/>
    <property type="match status" value="1"/>
</dbReference>
<dbReference type="GO" id="GO:0005524">
    <property type="term" value="F:ATP binding"/>
    <property type="evidence" value="ECO:0007669"/>
    <property type="project" value="UniProtKB-UniRule"/>
</dbReference>
<dbReference type="InterPro" id="IPR019734">
    <property type="entry name" value="TPR_rpt"/>
</dbReference>
<gene>
    <name evidence="8" type="primary">pknB_1</name>
    <name evidence="8" type="ORF">MFFC18_02310</name>
</gene>
<dbReference type="InterPro" id="IPR017441">
    <property type="entry name" value="Protein_kinase_ATP_BS"/>
</dbReference>
<dbReference type="InterPro" id="IPR008271">
    <property type="entry name" value="Ser/Thr_kinase_AS"/>
</dbReference>
<evidence type="ECO:0000256" key="6">
    <source>
        <dbReference type="PROSITE-ProRule" id="PRU10141"/>
    </source>
</evidence>
<keyword evidence="4 6" id="KW-0067">ATP-binding</keyword>
<dbReference type="KEGG" id="mff:MFFC18_02310"/>
<dbReference type="PANTHER" id="PTHR43289">
    <property type="entry name" value="MITOGEN-ACTIVATED PROTEIN KINASE KINASE KINASE 20-RELATED"/>
    <property type="match status" value="1"/>
</dbReference>
<dbReference type="SMART" id="SM00028">
    <property type="entry name" value="TPR"/>
    <property type="match status" value="4"/>
</dbReference>
<dbReference type="SUPFAM" id="SSF56112">
    <property type="entry name" value="Protein kinase-like (PK-like)"/>
    <property type="match status" value="1"/>
</dbReference>
<protein>
    <submittedName>
        <fullName evidence="8">Serine/threonine-protein kinase PknB</fullName>
        <ecNumber evidence="8">2.7.11.1</ecNumber>
    </submittedName>
</protein>
<feature type="binding site" evidence="6">
    <location>
        <position position="105"/>
    </location>
    <ligand>
        <name>ATP</name>
        <dbReference type="ChEBI" id="CHEBI:30616"/>
    </ligand>
</feature>
<sequence length="831" mass="92650">MKSEETIFAEATELPAAEQAAFVREQCGDDNALQQRIENLLAAHGSMDSFLDHQDLQDTLVRDLKANVGDDIGPYRLLQKLGEGGFGVVFMAEQRHPIRRQVALKVIKPGMDSSAVIARFEAERQALAMMNHPNIARVFDGGTVASGDRPYFVMELVQGVPITEFCDTNSLSTTERLELFVSVCNAVHHAHQKGIIHRDIKPSNVMVTLHDGKPVVKVIDFGVAKALHQRLTEKTMFTQYGMMVGTPQYMSPEQAEMSGLDVDTRSDVYSLAVLLYELMTGVTPLQSETLRAAGYEELQRMIREEEPLKPSQRLSSAGEHLTVLAKHRSISPDRLPREIRGDLDWIVMKGLEKDRRRRYDSANDFAADIQRALDNEPVVAGPPSLWYRSKKFVLRNRSGVATGAAVVALLAAIGFGLAASWNQYAAEKQKDENRLNNAVDQATTAMLSAIELSPSDEHWAKADSLVSHVQGLAVDSSAGSSSRERAEGFLGRYESARRDRKFAFDLEELLIRRATNRDLESWTAMENEFRRIMRDRGYDLDQLSPSELAEEMFDDPSKVKMTDGLELWIATRMELSRLGGPEMAQEEVEQWTDAMCVVDPDPLRTAIRKIIFKTAPADEVSLESIVSSSDLSQFCPRKLSWLSESFDAVGSPNRSDEVQQFALSLHAGDLMLNFEYATALLSQGKYETAIRYFMRCTAIRPKVPGVWRSLASAYLQNGELDAARRALDIAIDLDPQHGTAHLERSKVLLQQESFAAAIASSKTALSLNGDLIDAWRLIGRANMKLKQFSQALVALETYQQKAGDSAMRVEDWLVECRREIGATIDSNATVR</sequence>
<proteinExistence type="predicted"/>
<evidence type="ECO:0000256" key="3">
    <source>
        <dbReference type="ARBA" id="ARBA00022777"/>
    </source>
</evidence>
<dbReference type="InterPro" id="IPR011990">
    <property type="entry name" value="TPR-like_helical_dom_sf"/>
</dbReference>
<keyword evidence="9" id="KW-1185">Reference proteome</keyword>
<keyword evidence="5" id="KW-0802">TPR repeat</keyword>
<dbReference type="RefSeq" id="WP_075082591.1">
    <property type="nucleotide sequence ID" value="NZ_CP042912.1"/>
</dbReference>
<dbReference type="InterPro" id="IPR000719">
    <property type="entry name" value="Prot_kinase_dom"/>
</dbReference>
<dbReference type="Proteomes" id="UP000322214">
    <property type="component" value="Chromosome"/>
</dbReference>
<dbReference type="AlphaFoldDB" id="A0A5B9PB90"/>
<evidence type="ECO:0000256" key="5">
    <source>
        <dbReference type="PROSITE-ProRule" id="PRU00339"/>
    </source>
</evidence>